<evidence type="ECO:0000313" key="3">
    <source>
        <dbReference type="Proteomes" id="UP000250266"/>
    </source>
</evidence>
<name>A0A8E2EIE1_9PEZI</name>
<accession>A0A8E2EIE1</accession>
<organism evidence="2 3">
    <name type="scientific">Lepidopterella palustris CBS 459.81</name>
    <dbReference type="NCBI Taxonomy" id="1314670"/>
    <lineage>
        <taxon>Eukaryota</taxon>
        <taxon>Fungi</taxon>
        <taxon>Dikarya</taxon>
        <taxon>Ascomycota</taxon>
        <taxon>Pezizomycotina</taxon>
        <taxon>Dothideomycetes</taxon>
        <taxon>Pleosporomycetidae</taxon>
        <taxon>Mytilinidiales</taxon>
        <taxon>Argynnaceae</taxon>
        <taxon>Lepidopterella</taxon>
    </lineage>
</organism>
<feature type="transmembrane region" description="Helical" evidence="1">
    <location>
        <begin position="111"/>
        <end position="129"/>
    </location>
</feature>
<protein>
    <submittedName>
        <fullName evidence="2">Uncharacterized protein</fullName>
    </submittedName>
</protein>
<keyword evidence="1" id="KW-0472">Membrane</keyword>
<keyword evidence="1" id="KW-0812">Transmembrane</keyword>
<feature type="transmembrane region" description="Helical" evidence="1">
    <location>
        <begin position="38"/>
        <end position="58"/>
    </location>
</feature>
<keyword evidence="1" id="KW-1133">Transmembrane helix</keyword>
<sequence length="130" mass="14591">MFTKRKTVCGMSNINVERNRPCNECTTASLSFKYFRSIFNRFLVVAILLSPKALLTYLSRRKADLQVQGSDFPGACEGHYVHNDPGFQPEPKIVNTLNGKPFPYDVEDKPLLMLVGVVLLFDFVVVGAFA</sequence>
<proteinExistence type="predicted"/>
<evidence type="ECO:0000256" key="1">
    <source>
        <dbReference type="SAM" id="Phobius"/>
    </source>
</evidence>
<evidence type="ECO:0000313" key="2">
    <source>
        <dbReference type="EMBL" id="OCK84577.1"/>
    </source>
</evidence>
<reference evidence="2 3" key="1">
    <citation type="journal article" date="2016" name="Nat. Commun.">
        <title>Ectomycorrhizal ecology is imprinted in the genome of the dominant symbiotic fungus Cenococcum geophilum.</title>
        <authorList>
            <consortium name="DOE Joint Genome Institute"/>
            <person name="Peter M."/>
            <person name="Kohler A."/>
            <person name="Ohm R.A."/>
            <person name="Kuo A."/>
            <person name="Krutzmann J."/>
            <person name="Morin E."/>
            <person name="Arend M."/>
            <person name="Barry K.W."/>
            <person name="Binder M."/>
            <person name="Choi C."/>
            <person name="Clum A."/>
            <person name="Copeland A."/>
            <person name="Grisel N."/>
            <person name="Haridas S."/>
            <person name="Kipfer T."/>
            <person name="LaButti K."/>
            <person name="Lindquist E."/>
            <person name="Lipzen A."/>
            <person name="Maire R."/>
            <person name="Meier B."/>
            <person name="Mihaltcheva S."/>
            <person name="Molinier V."/>
            <person name="Murat C."/>
            <person name="Poggeler S."/>
            <person name="Quandt C.A."/>
            <person name="Sperisen C."/>
            <person name="Tritt A."/>
            <person name="Tisserant E."/>
            <person name="Crous P.W."/>
            <person name="Henrissat B."/>
            <person name="Nehls U."/>
            <person name="Egli S."/>
            <person name="Spatafora J.W."/>
            <person name="Grigoriev I.V."/>
            <person name="Martin F.M."/>
        </authorList>
    </citation>
    <scope>NUCLEOTIDE SEQUENCE [LARGE SCALE GENOMIC DNA]</scope>
    <source>
        <strain evidence="2 3">CBS 459.81</strain>
    </source>
</reference>
<dbReference type="AlphaFoldDB" id="A0A8E2EIE1"/>
<dbReference type="EMBL" id="KV744834">
    <property type="protein sequence ID" value="OCK84577.1"/>
    <property type="molecule type" value="Genomic_DNA"/>
</dbReference>
<dbReference type="Proteomes" id="UP000250266">
    <property type="component" value="Unassembled WGS sequence"/>
</dbReference>
<keyword evidence="3" id="KW-1185">Reference proteome</keyword>
<gene>
    <name evidence="2" type="ORF">K432DRAFT_112070</name>
</gene>